<sequence>MASIQSEVLITCFKVLVENTCPLCGVFAETERHILVFCNFAWSCWEYAGLVAVNRDTSSLGLWLADMFRLLNGESQGRVVMLCWAIWSARNDFIWKQRSQSVKDVVTFASSSLDHWLKAQGKGNIPLLSPLKDEDGSELWIKPSVGIKLNVDAAIFDLSSKHGFGCVVRNANGDLVAAFAGVKHGKVSPDLTEIMGIREALSWLKNHAYTQAIVETDSLVCAEALLGFEDCDN</sequence>
<keyword evidence="3" id="KW-1185">Reference proteome</keyword>
<name>A0A7J6HYF0_CANSA</name>
<evidence type="ECO:0000313" key="2">
    <source>
        <dbReference type="EMBL" id="KAF4400166.1"/>
    </source>
</evidence>
<dbReference type="GO" id="GO:0004523">
    <property type="term" value="F:RNA-DNA hybrid ribonuclease activity"/>
    <property type="evidence" value="ECO:0007669"/>
    <property type="project" value="InterPro"/>
</dbReference>
<dbReference type="EMBL" id="JAATIQ010000019">
    <property type="protein sequence ID" value="KAF4400166.1"/>
    <property type="molecule type" value="Genomic_DNA"/>
</dbReference>
<dbReference type="InterPro" id="IPR002156">
    <property type="entry name" value="RNaseH_domain"/>
</dbReference>
<dbReference type="InterPro" id="IPR052929">
    <property type="entry name" value="RNase_H-like_EbsB-rel"/>
</dbReference>
<evidence type="ECO:0000313" key="3">
    <source>
        <dbReference type="Proteomes" id="UP000583929"/>
    </source>
</evidence>
<gene>
    <name evidence="2" type="ORF">G4B88_019375</name>
</gene>
<dbReference type="Gene3D" id="3.30.420.10">
    <property type="entry name" value="Ribonuclease H-like superfamily/Ribonuclease H"/>
    <property type="match status" value="1"/>
</dbReference>
<dbReference type="Pfam" id="PF13456">
    <property type="entry name" value="RVT_3"/>
    <property type="match status" value="1"/>
</dbReference>
<dbReference type="SUPFAM" id="SSF53098">
    <property type="entry name" value="Ribonuclease H-like"/>
    <property type="match status" value="1"/>
</dbReference>
<dbReference type="InterPro" id="IPR036397">
    <property type="entry name" value="RNaseH_sf"/>
</dbReference>
<evidence type="ECO:0000259" key="1">
    <source>
        <dbReference type="Pfam" id="PF13456"/>
    </source>
</evidence>
<proteinExistence type="predicted"/>
<dbReference type="PANTHER" id="PTHR47074:SF11">
    <property type="entry name" value="REVERSE TRANSCRIPTASE-LIKE PROTEIN"/>
    <property type="match status" value="1"/>
</dbReference>
<dbReference type="PANTHER" id="PTHR47074">
    <property type="entry name" value="BNAC02G40300D PROTEIN"/>
    <property type="match status" value="1"/>
</dbReference>
<dbReference type="GO" id="GO:0003676">
    <property type="term" value="F:nucleic acid binding"/>
    <property type="evidence" value="ECO:0007669"/>
    <property type="project" value="InterPro"/>
</dbReference>
<feature type="domain" description="RNase H type-1" evidence="1">
    <location>
        <begin position="150"/>
        <end position="225"/>
    </location>
</feature>
<protein>
    <recommendedName>
        <fullName evidence="1">RNase H type-1 domain-containing protein</fullName>
    </recommendedName>
</protein>
<comment type="caution">
    <text evidence="2">The sequence shown here is derived from an EMBL/GenBank/DDBJ whole genome shotgun (WGS) entry which is preliminary data.</text>
</comment>
<organism evidence="2 3">
    <name type="scientific">Cannabis sativa</name>
    <name type="common">Hemp</name>
    <name type="synonym">Marijuana</name>
    <dbReference type="NCBI Taxonomy" id="3483"/>
    <lineage>
        <taxon>Eukaryota</taxon>
        <taxon>Viridiplantae</taxon>
        <taxon>Streptophyta</taxon>
        <taxon>Embryophyta</taxon>
        <taxon>Tracheophyta</taxon>
        <taxon>Spermatophyta</taxon>
        <taxon>Magnoliopsida</taxon>
        <taxon>eudicotyledons</taxon>
        <taxon>Gunneridae</taxon>
        <taxon>Pentapetalae</taxon>
        <taxon>rosids</taxon>
        <taxon>fabids</taxon>
        <taxon>Rosales</taxon>
        <taxon>Cannabaceae</taxon>
        <taxon>Cannabis</taxon>
    </lineage>
</organism>
<dbReference type="InterPro" id="IPR012337">
    <property type="entry name" value="RNaseH-like_sf"/>
</dbReference>
<dbReference type="AlphaFoldDB" id="A0A7J6HYF0"/>
<dbReference type="Proteomes" id="UP000583929">
    <property type="component" value="Unassembled WGS sequence"/>
</dbReference>
<accession>A0A7J6HYF0</accession>
<dbReference type="CDD" id="cd06222">
    <property type="entry name" value="RNase_H_like"/>
    <property type="match status" value="1"/>
</dbReference>
<reference evidence="2 3" key="1">
    <citation type="journal article" date="2020" name="bioRxiv">
        <title>Sequence and annotation of 42 cannabis genomes reveals extensive copy number variation in cannabinoid synthesis and pathogen resistance genes.</title>
        <authorList>
            <person name="Mckernan K.J."/>
            <person name="Helbert Y."/>
            <person name="Kane L.T."/>
            <person name="Ebling H."/>
            <person name="Zhang L."/>
            <person name="Liu B."/>
            <person name="Eaton Z."/>
            <person name="Mclaughlin S."/>
            <person name="Kingan S."/>
            <person name="Baybayan P."/>
            <person name="Concepcion G."/>
            <person name="Jordan M."/>
            <person name="Riva A."/>
            <person name="Barbazuk W."/>
            <person name="Harkins T."/>
        </authorList>
    </citation>
    <scope>NUCLEOTIDE SEQUENCE [LARGE SCALE GENOMIC DNA]</scope>
    <source>
        <strain evidence="3">cv. Jamaican Lion 4</strain>
        <tissue evidence="2">Leaf</tissue>
    </source>
</reference>
<dbReference type="InterPro" id="IPR044730">
    <property type="entry name" value="RNase_H-like_dom_plant"/>
</dbReference>